<feature type="region of interest" description="Disordered" evidence="1">
    <location>
        <begin position="91"/>
        <end position="124"/>
    </location>
</feature>
<gene>
    <name evidence="3" type="ORF">DEJ49_19770</name>
</gene>
<evidence type="ECO:0000256" key="1">
    <source>
        <dbReference type="SAM" id="MobiDB-lite"/>
    </source>
</evidence>
<organism evidence="3 4">
    <name type="scientific">Streptomyces venezuelae</name>
    <dbReference type="NCBI Taxonomy" id="54571"/>
    <lineage>
        <taxon>Bacteria</taxon>
        <taxon>Bacillati</taxon>
        <taxon>Actinomycetota</taxon>
        <taxon>Actinomycetes</taxon>
        <taxon>Kitasatosporales</taxon>
        <taxon>Streptomycetaceae</taxon>
        <taxon>Streptomyces</taxon>
    </lineage>
</organism>
<protein>
    <submittedName>
        <fullName evidence="3">DNA-binding protein</fullName>
    </submittedName>
</protein>
<dbReference type="EMBL" id="CP029191">
    <property type="protein sequence ID" value="QES42921.1"/>
    <property type="molecule type" value="Genomic_DNA"/>
</dbReference>
<dbReference type="RefSeq" id="WP_150188345.1">
    <property type="nucleotide sequence ID" value="NZ_CP029191.1"/>
</dbReference>
<accession>A0A5P2CP64</accession>
<dbReference type="AlphaFoldDB" id="A0A5P2CP64"/>
<dbReference type="GO" id="GO:0003677">
    <property type="term" value="F:DNA binding"/>
    <property type="evidence" value="ECO:0007669"/>
    <property type="project" value="UniProtKB-KW"/>
</dbReference>
<dbReference type="InterPro" id="IPR041657">
    <property type="entry name" value="HTH_17"/>
</dbReference>
<name>A0A5P2CP64_STRVZ</name>
<sequence>MPSTPTPGVPGAEGGASLPRLYRPEEMAEILGCSAWWVMDRARRRLIPHTRVGRAYRFTAGHLTEIVRLYEERPTRAAQGVAAVAALVSAPTAQATTQPRRALGTPTSRLRARPPRRMQYDAVA</sequence>
<proteinExistence type="predicted"/>
<evidence type="ECO:0000313" key="4">
    <source>
        <dbReference type="Proteomes" id="UP000324015"/>
    </source>
</evidence>
<reference evidence="3 4" key="1">
    <citation type="submission" date="2018-05" db="EMBL/GenBank/DDBJ databases">
        <title>Streptomyces venezuelae.</title>
        <authorList>
            <person name="Kim W."/>
            <person name="Lee N."/>
            <person name="Cho B.-K."/>
        </authorList>
    </citation>
    <scope>NUCLEOTIDE SEQUENCE [LARGE SCALE GENOMIC DNA]</scope>
    <source>
        <strain evidence="3 4">ATCC 14585</strain>
    </source>
</reference>
<dbReference type="Proteomes" id="UP000324015">
    <property type="component" value="Chromosome"/>
</dbReference>
<feature type="domain" description="Helix-turn-helix" evidence="2">
    <location>
        <begin position="21"/>
        <end position="63"/>
    </location>
</feature>
<dbReference type="Pfam" id="PF12728">
    <property type="entry name" value="HTH_17"/>
    <property type="match status" value="1"/>
</dbReference>
<evidence type="ECO:0000313" key="3">
    <source>
        <dbReference type="EMBL" id="QES42921.1"/>
    </source>
</evidence>
<evidence type="ECO:0000259" key="2">
    <source>
        <dbReference type="Pfam" id="PF12728"/>
    </source>
</evidence>
<keyword evidence="3" id="KW-0238">DNA-binding</keyword>